<comment type="caution">
    <text evidence="1">The sequence shown here is derived from an EMBL/GenBank/DDBJ whole genome shotgun (WGS) entry which is preliminary data.</text>
</comment>
<accession>A0ACC2F718</accession>
<dbReference type="EMBL" id="CM055760">
    <property type="protein sequence ID" value="KAJ7987146.1"/>
    <property type="molecule type" value="Genomic_DNA"/>
</dbReference>
<evidence type="ECO:0000313" key="2">
    <source>
        <dbReference type="Proteomes" id="UP001157502"/>
    </source>
</evidence>
<sequence length="109" mass="12560">MESVVPRENQLKADDVDMRDRWPPPLVPLLSEDQDEELQAALERIFPKVKHQPDVDEETNRLIQGCQEHNSSAKPEEAQLRPMGMYLSEEETKGKEASKKCTCRSPLWT</sequence>
<name>A0ACC2F718_DALPE</name>
<organism evidence="1 2">
    <name type="scientific">Dallia pectoralis</name>
    <name type="common">Alaska blackfish</name>
    <dbReference type="NCBI Taxonomy" id="75939"/>
    <lineage>
        <taxon>Eukaryota</taxon>
        <taxon>Metazoa</taxon>
        <taxon>Chordata</taxon>
        <taxon>Craniata</taxon>
        <taxon>Vertebrata</taxon>
        <taxon>Euteleostomi</taxon>
        <taxon>Actinopterygii</taxon>
        <taxon>Neopterygii</taxon>
        <taxon>Teleostei</taxon>
        <taxon>Protacanthopterygii</taxon>
        <taxon>Esociformes</taxon>
        <taxon>Umbridae</taxon>
        <taxon>Dallia</taxon>
    </lineage>
</organism>
<protein>
    <submittedName>
        <fullName evidence="1">Uncharacterized protein</fullName>
    </submittedName>
</protein>
<dbReference type="Proteomes" id="UP001157502">
    <property type="component" value="Chromosome 33"/>
</dbReference>
<proteinExistence type="predicted"/>
<evidence type="ECO:0000313" key="1">
    <source>
        <dbReference type="EMBL" id="KAJ7987146.1"/>
    </source>
</evidence>
<reference evidence="1" key="1">
    <citation type="submission" date="2021-05" db="EMBL/GenBank/DDBJ databases">
        <authorList>
            <person name="Pan Q."/>
            <person name="Jouanno E."/>
            <person name="Zahm M."/>
            <person name="Klopp C."/>
            <person name="Cabau C."/>
            <person name="Louis A."/>
            <person name="Berthelot C."/>
            <person name="Parey E."/>
            <person name="Roest Crollius H."/>
            <person name="Montfort J."/>
            <person name="Robinson-Rechavi M."/>
            <person name="Bouchez O."/>
            <person name="Lampietro C."/>
            <person name="Lopez Roques C."/>
            <person name="Donnadieu C."/>
            <person name="Postlethwait J."/>
            <person name="Bobe J."/>
            <person name="Dillon D."/>
            <person name="Chandos A."/>
            <person name="von Hippel F."/>
            <person name="Guiguen Y."/>
        </authorList>
    </citation>
    <scope>NUCLEOTIDE SEQUENCE</scope>
    <source>
        <strain evidence="1">YG-Jan2019</strain>
    </source>
</reference>
<gene>
    <name evidence="1" type="ORF">DPEC_G00335730</name>
</gene>
<keyword evidence="2" id="KW-1185">Reference proteome</keyword>